<evidence type="ECO:0000256" key="1">
    <source>
        <dbReference type="ARBA" id="ARBA00005854"/>
    </source>
</evidence>
<dbReference type="GO" id="GO:0005829">
    <property type="term" value="C:cytosol"/>
    <property type="evidence" value="ECO:0007669"/>
    <property type="project" value="TreeGrafter"/>
</dbReference>
<dbReference type="Gene3D" id="3.40.50.720">
    <property type="entry name" value="NAD(P)-binding Rossmann-like Domain"/>
    <property type="match status" value="2"/>
</dbReference>
<gene>
    <name evidence="6" type="ORF">D8M06_15480</name>
</gene>
<dbReference type="FunFam" id="3.40.50.720:FF:000462">
    <property type="entry name" value="Glyoxylate reductase (NADP+)"/>
    <property type="match status" value="1"/>
</dbReference>
<sequence length="325" mass="36356">MKILAYERVEKPVLDALKEKHDVRFFKNIDTKQDKEFIEFLSEADGIIGLALDVNKELLEKAPKLKVVSNVSVGYNNLDIPELTKRNIMATNTPGILTDTVADMAFGLILSTARRIPELDQFVKNGHWTESLTEEHYGTDVHHKKLGIIGMGRIGNAIAKRAHHGFDMEIIYHSRSRKPNVEKEYQATYMDLDSLLQESDFVCLITPLTKETEGMIGKREFQLMKKSGIFINASRGGTIVEQDLIDALKNGDILAAGVDVFEQEPVDSNNELLKLKNTVTLPHIGSSSYETELKMSQLAAENLEAGLSGRKPPNLINPEVRAKKI</sequence>
<keyword evidence="2 3" id="KW-0560">Oxidoreductase</keyword>
<dbReference type="Pfam" id="PF02826">
    <property type="entry name" value="2-Hacid_dh_C"/>
    <property type="match status" value="1"/>
</dbReference>
<dbReference type="InterPro" id="IPR006139">
    <property type="entry name" value="D-isomer_2_OHA_DH_cat_dom"/>
</dbReference>
<name>A0A494ZWX2_9BACI</name>
<evidence type="ECO:0000259" key="5">
    <source>
        <dbReference type="Pfam" id="PF02826"/>
    </source>
</evidence>
<evidence type="ECO:0000259" key="4">
    <source>
        <dbReference type="Pfam" id="PF00389"/>
    </source>
</evidence>
<dbReference type="GO" id="GO:0016618">
    <property type="term" value="F:hydroxypyruvate reductase [NAD(P)H] activity"/>
    <property type="evidence" value="ECO:0007669"/>
    <property type="project" value="TreeGrafter"/>
</dbReference>
<comment type="caution">
    <text evidence="6">The sequence shown here is derived from an EMBL/GenBank/DDBJ whole genome shotgun (WGS) entry which is preliminary data.</text>
</comment>
<dbReference type="PROSITE" id="PS00065">
    <property type="entry name" value="D_2_HYDROXYACID_DH_1"/>
    <property type="match status" value="1"/>
</dbReference>
<dbReference type="CDD" id="cd05301">
    <property type="entry name" value="GDH"/>
    <property type="match status" value="1"/>
</dbReference>
<dbReference type="SUPFAM" id="SSF52283">
    <property type="entry name" value="Formate/glycerate dehydrogenase catalytic domain-like"/>
    <property type="match status" value="1"/>
</dbReference>
<evidence type="ECO:0000313" key="7">
    <source>
        <dbReference type="Proteomes" id="UP000269301"/>
    </source>
</evidence>
<feature type="domain" description="D-isomer specific 2-hydroxyacid dehydrogenase NAD-binding" evidence="5">
    <location>
        <begin position="106"/>
        <end position="285"/>
    </location>
</feature>
<dbReference type="PANTHER" id="PTHR10996:SF283">
    <property type="entry name" value="GLYOXYLATE_HYDROXYPYRUVATE REDUCTASE B"/>
    <property type="match status" value="1"/>
</dbReference>
<keyword evidence="7" id="KW-1185">Reference proteome</keyword>
<comment type="similarity">
    <text evidence="1 3">Belongs to the D-isomer specific 2-hydroxyacid dehydrogenase family.</text>
</comment>
<dbReference type="InterPro" id="IPR029752">
    <property type="entry name" value="D-isomer_DH_CS1"/>
</dbReference>
<evidence type="ECO:0000313" key="6">
    <source>
        <dbReference type="EMBL" id="RKQ30498.1"/>
    </source>
</evidence>
<dbReference type="SUPFAM" id="SSF51735">
    <property type="entry name" value="NAD(P)-binding Rossmann-fold domains"/>
    <property type="match status" value="1"/>
</dbReference>
<evidence type="ECO:0000256" key="2">
    <source>
        <dbReference type="ARBA" id="ARBA00023002"/>
    </source>
</evidence>
<dbReference type="RefSeq" id="WP_121205504.1">
    <property type="nucleotide sequence ID" value="NZ_RBZP01000017.1"/>
</dbReference>
<dbReference type="PANTHER" id="PTHR10996">
    <property type="entry name" value="2-HYDROXYACID DEHYDROGENASE-RELATED"/>
    <property type="match status" value="1"/>
</dbReference>
<dbReference type="AlphaFoldDB" id="A0A494ZWX2"/>
<accession>A0A494ZWX2</accession>
<reference evidence="6 7" key="1">
    <citation type="journal article" date="2016" name="Int. J. Syst. Evol. Microbiol.">
        <title>Oceanobacillus halophilus sp. nov., a novel moderately halophilic bacterium from a hypersaline lake.</title>
        <authorList>
            <person name="Amoozegar M.A."/>
            <person name="Bagheri M."/>
            <person name="Makhdoumi A."/>
            <person name="Nikou M.M."/>
            <person name="Fazeli S.A.S."/>
            <person name="Schumann P."/>
            <person name="Sproer C."/>
            <person name="Sanchez-Porro C."/>
            <person name="Ventosa A."/>
        </authorList>
    </citation>
    <scope>NUCLEOTIDE SEQUENCE [LARGE SCALE GENOMIC DNA]</scope>
    <source>
        <strain evidence="6 7">DSM 23996</strain>
    </source>
</reference>
<dbReference type="Proteomes" id="UP000269301">
    <property type="component" value="Unassembled WGS sequence"/>
</dbReference>
<dbReference type="InterPro" id="IPR006140">
    <property type="entry name" value="D-isomer_DH_NAD-bd"/>
</dbReference>
<dbReference type="Pfam" id="PF00389">
    <property type="entry name" value="2-Hacid_dh"/>
    <property type="match status" value="1"/>
</dbReference>
<evidence type="ECO:0000256" key="3">
    <source>
        <dbReference type="RuleBase" id="RU003719"/>
    </source>
</evidence>
<dbReference type="InterPro" id="IPR029753">
    <property type="entry name" value="D-isomer_DH_CS"/>
</dbReference>
<dbReference type="PROSITE" id="PS00670">
    <property type="entry name" value="D_2_HYDROXYACID_DH_2"/>
    <property type="match status" value="1"/>
</dbReference>
<proteinExistence type="inferred from homology"/>
<dbReference type="InterPro" id="IPR036291">
    <property type="entry name" value="NAD(P)-bd_dom_sf"/>
</dbReference>
<dbReference type="GO" id="GO:0030267">
    <property type="term" value="F:glyoxylate reductase (NADPH) activity"/>
    <property type="evidence" value="ECO:0007669"/>
    <property type="project" value="TreeGrafter"/>
</dbReference>
<dbReference type="InterPro" id="IPR050223">
    <property type="entry name" value="D-isomer_2-hydroxyacid_DH"/>
</dbReference>
<dbReference type="OrthoDB" id="9805416at2"/>
<dbReference type="GO" id="GO:0051287">
    <property type="term" value="F:NAD binding"/>
    <property type="evidence" value="ECO:0007669"/>
    <property type="project" value="InterPro"/>
</dbReference>
<protein>
    <submittedName>
        <fullName evidence="6">D-glycerate dehydrogenase</fullName>
    </submittedName>
</protein>
<feature type="domain" description="D-isomer specific 2-hydroxyacid dehydrogenase catalytic" evidence="4">
    <location>
        <begin position="3"/>
        <end position="317"/>
    </location>
</feature>
<dbReference type="EMBL" id="RBZP01000017">
    <property type="protein sequence ID" value="RKQ30498.1"/>
    <property type="molecule type" value="Genomic_DNA"/>
</dbReference>
<organism evidence="6 7">
    <name type="scientific">Oceanobacillus halophilus</name>
    <dbReference type="NCBI Taxonomy" id="930130"/>
    <lineage>
        <taxon>Bacteria</taxon>
        <taxon>Bacillati</taxon>
        <taxon>Bacillota</taxon>
        <taxon>Bacilli</taxon>
        <taxon>Bacillales</taxon>
        <taxon>Bacillaceae</taxon>
        <taxon>Oceanobacillus</taxon>
    </lineage>
</organism>